<accession>A0ABZ2LGY2</accession>
<dbReference type="PANTHER" id="PTHR31005">
    <property type="entry name" value="DUF4139 DOMAIN-CONTAINING PROTEIN"/>
    <property type="match status" value="1"/>
</dbReference>
<evidence type="ECO:0000313" key="2">
    <source>
        <dbReference type="EMBL" id="WXB09992.1"/>
    </source>
</evidence>
<dbReference type="InterPro" id="IPR037291">
    <property type="entry name" value="DUF4139"/>
</dbReference>
<dbReference type="EMBL" id="CP089983">
    <property type="protein sequence ID" value="WXB09992.1"/>
    <property type="molecule type" value="Genomic_DNA"/>
</dbReference>
<dbReference type="RefSeq" id="WP_394839666.1">
    <property type="nucleotide sequence ID" value="NZ_CP089929.1"/>
</dbReference>
<dbReference type="PANTHER" id="PTHR31005:SF8">
    <property type="entry name" value="DUF4139 DOMAIN-CONTAINING PROTEIN"/>
    <property type="match status" value="1"/>
</dbReference>
<dbReference type="Proteomes" id="UP001374803">
    <property type="component" value="Chromosome"/>
</dbReference>
<sequence length="696" mass="75731">MQEIACESRIASVDLFARGAVVTRRVTLPSDLPEEEVDLLMGGITVQAQSGSVRAILSLDEGAERRIVYVRARAVLPLEPPAPGELAQRVRELEGDLEKLELEQRYVHARRAAVGTVKPEPVLDVRWRRIDPESRVSDALAVLSLVDDLTSELDRRLLTIDDARIDLEKRLERARLEAAQGSTAEHAQARETRAIVVRLGAGPRPSALEVSYAVPAARWWPVYSARFATGPKLAAEWSLEAFVAQATGEDWQGVQVSLSTVGLVRDAQLPELLSYRLGRKQPPPRRGFRPLPEGLREMFAGYDEALARFVPPPAPPPRPPRPVPRHAGPHAALDEAVFSMAESAPVGELSDANGMEEMAFAPAPAPGSMPAAAAYGAAPAPMVMARRQAKSLVPMRAMALSASIEDQPTVVGYPDSYELQPTDAWLDFDALVLADMDDRDKRGQLVRDPASMADATSDETHTIERIPMPRYASDPRYVGNGERQVRYRADAPADIGSDGAAHRILVRSAAGDAALSMVAFPRESAEVYREASQRNPFEGVTLLPGPADVFLDGGLLTTSALELTGDGGSLRLGLGVEERIRVVRNVRAQEESAGFLGGKIAVVHDVSIELSSALGYPVTLKVYDRLPVTEDKDVEIELVSTRPRPDKYDQAERGTPIRGGLVWEIELGAAGRTRIDFSYRIVLPAKSELEGGNRRD</sequence>
<evidence type="ECO:0000313" key="3">
    <source>
        <dbReference type="Proteomes" id="UP001374803"/>
    </source>
</evidence>
<dbReference type="InterPro" id="IPR011935">
    <property type="entry name" value="CHP02231"/>
</dbReference>
<protein>
    <submittedName>
        <fullName evidence="2">DUF4139 domain-containing protein</fullName>
    </submittedName>
</protein>
<feature type="domain" description="DUF4139" evidence="1">
    <location>
        <begin position="208"/>
        <end position="684"/>
    </location>
</feature>
<reference evidence="2" key="1">
    <citation type="submission" date="2021-12" db="EMBL/GenBank/DDBJ databases">
        <title>Discovery of the Pendulisporaceae a myxobacterial family with distinct sporulation behavior and unique specialized metabolism.</title>
        <authorList>
            <person name="Garcia R."/>
            <person name="Popoff A."/>
            <person name="Bader C.D."/>
            <person name="Loehr J."/>
            <person name="Walesch S."/>
            <person name="Walt C."/>
            <person name="Boldt J."/>
            <person name="Bunk B."/>
            <person name="Haeckl F.J.F.P.J."/>
            <person name="Gunesch A.P."/>
            <person name="Birkelbach J."/>
            <person name="Nuebel U."/>
            <person name="Pietschmann T."/>
            <person name="Bach T."/>
            <person name="Mueller R."/>
        </authorList>
    </citation>
    <scope>NUCLEOTIDE SEQUENCE</scope>
    <source>
        <strain evidence="2">MSr11367</strain>
    </source>
</reference>
<keyword evidence="3" id="KW-1185">Reference proteome</keyword>
<dbReference type="Pfam" id="PF13598">
    <property type="entry name" value="DUF4139"/>
    <property type="match status" value="1"/>
</dbReference>
<proteinExistence type="predicted"/>
<organism evidence="2 3">
    <name type="scientific">Pendulispora rubella</name>
    <dbReference type="NCBI Taxonomy" id="2741070"/>
    <lineage>
        <taxon>Bacteria</taxon>
        <taxon>Pseudomonadati</taxon>
        <taxon>Myxococcota</taxon>
        <taxon>Myxococcia</taxon>
        <taxon>Myxococcales</taxon>
        <taxon>Sorangiineae</taxon>
        <taxon>Pendulisporaceae</taxon>
        <taxon>Pendulispora</taxon>
    </lineage>
</organism>
<evidence type="ECO:0000259" key="1">
    <source>
        <dbReference type="Pfam" id="PF13598"/>
    </source>
</evidence>
<name>A0ABZ2LGY2_9BACT</name>
<gene>
    <name evidence="2" type="ORF">LVJ94_22530</name>
</gene>